<reference evidence="2 3" key="1">
    <citation type="submission" date="2007-03" db="EMBL/GenBank/DDBJ databases">
        <authorList>
            <person name="Stal L."/>
            <person name="Ferriera S."/>
            <person name="Johnson J."/>
            <person name="Kravitz S."/>
            <person name="Beeson K."/>
            <person name="Sutton G."/>
            <person name="Rogers Y.-H."/>
            <person name="Friedman R."/>
            <person name="Frazier M."/>
            <person name="Venter J.C."/>
        </authorList>
    </citation>
    <scope>NUCLEOTIDE SEQUENCE [LARGE SCALE GENOMIC DNA]</scope>
    <source>
        <strain evidence="2 3">CCY0110</strain>
    </source>
</reference>
<dbReference type="eggNOG" id="COG2026">
    <property type="taxonomic scope" value="Bacteria"/>
</dbReference>
<dbReference type="EMBL" id="AAXW01000006">
    <property type="protein sequence ID" value="EAZ92556.1"/>
    <property type="molecule type" value="Genomic_DNA"/>
</dbReference>
<evidence type="ECO:0000313" key="2">
    <source>
        <dbReference type="EMBL" id="EAZ92556.1"/>
    </source>
</evidence>
<keyword evidence="1" id="KW-1277">Toxin-antitoxin system</keyword>
<proteinExistence type="predicted"/>
<name>A3IMA0_9CHRO</name>
<comment type="caution">
    <text evidence="2">The sequence shown here is derived from an EMBL/GenBank/DDBJ whole genome shotgun (WGS) entry which is preliminary data.</text>
</comment>
<dbReference type="Pfam" id="PF05016">
    <property type="entry name" value="ParE_toxin"/>
    <property type="match status" value="1"/>
</dbReference>
<dbReference type="SUPFAM" id="SSF143011">
    <property type="entry name" value="RelE-like"/>
    <property type="match status" value="1"/>
</dbReference>
<dbReference type="AlphaFoldDB" id="A3IMA0"/>
<dbReference type="InterPro" id="IPR035093">
    <property type="entry name" value="RelE/ParE_toxin_dom_sf"/>
</dbReference>
<keyword evidence="3" id="KW-1185">Reference proteome</keyword>
<dbReference type="Proteomes" id="UP000003781">
    <property type="component" value="Unassembled WGS sequence"/>
</dbReference>
<accession>A3IMA0</accession>
<dbReference type="InterPro" id="IPR007712">
    <property type="entry name" value="RelE/ParE_toxin"/>
</dbReference>
<organism evidence="2 3">
    <name type="scientific">Crocosphaera chwakensis CCY0110</name>
    <dbReference type="NCBI Taxonomy" id="391612"/>
    <lineage>
        <taxon>Bacteria</taxon>
        <taxon>Bacillati</taxon>
        <taxon>Cyanobacteriota</taxon>
        <taxon>Cyanophyceae</taxon>
        <taxon>Oscillatoriophycideae</taxon>
        <taxon>Chroococcales</taxon>
        <taxon>Aphanothecaceae</taxon>
        <taxon>Crocosphaera</taxon>
        <taxon>Crocosphaera chwakensis</taxon>
    </lineage>
</organism>
<gene>
    <name evidence="2" type="ORF">CY0110_02484</name>
</gene>
<evidence type="ECO:0000313" key="3">
    <source>
        <dbReference type="Proteomes" id="UP000003781"/>
    </source>
</evidence>
<protein>
    <submittedName>
        <fullName evidence="2">Plasmid stabilization system</fullName>
    </submittedName>
</protein>
<dbReference type="Gene3D" id="3.30.2310.20">
    <property type="entry name" value="RelE-like"/>
    <property type="match status" value="1"/>
</dbReference>
<sequence length="58" mass="6671">MTTIEGLSDNPYPSGVRKLVGTVNNYRIRIDQYRVIYKVESSCLIIEIIKVGHRQGIY</sequence>
<evidence type="ECO:0000256" key="1">
    <source>
        <dbReference type="ARBA" id="ARBA00022649"/>
    </source>
</evidence>